<proteinExistence type="predicted"/>
<comment type="caution">
    <text evidence="1">The sequence shown here is derived from an EMBL/GenBank/DDBJ whole genome shotgun (WGS) entry which is preliminary data.</text>
</comment>
<dbReference type="PANTHER" id="PTHR43344:SF14">
    <property type="entry name" value="HAD-IB FAMILY HYDROLASE"/>
    <property type="match status" value="1"/>
</dbReference>
<sequence length="209" mass="24053">MHAPHQKPKTLALFDFDGTLCNKDSFTGFIFYSLPKRHIVRQGIKILPWIQGYYLKLYPAHAMRPRLYAAMFSQANHEQVLNQAAKYAEHLMAELNPALYEQLQQHQKRGHEVVLVSASVDLYLKPVAEKLGVKLICTETAANDQILTGLYQTLDCSGEQKKIRVLEQFNLQDYEHVYAYGNSDEDLAMFELATHHFMNGQDKRLPELD</sequence>
<dbReference type="NCBIfam" id="TIGR01490">
    <property type="entry name" value="HAD-SF-IB-hyp1"/>
    <property type="match status" value="1"/>
</dbReference>
<dbReference type="GO" id="GO:0036424">
    <property type="term" value="F:L-phosphoserine phosphatase activity"/>
    <property type="evidence" value="ECO:0007669"/>
    <property type="project" value="TreeGrafter"/>
</dbReference>
<gene>
    <name evidence="1" type="ORF">B1202_01670</name>
</gene>
<dbReference type="InterPro" id="IPR036412">
    <property type="entry name" value="HAD-like_sf"/>
</dbReference>
<dbReference type="InterPro" id="IPR023214">
    <property type="entry name" value="HAD_sf"/>
</dbReference>
<organism evidence="1 2">
    <name type="scientific">Acinetobacter amyesii</name>
    <dbReference type="NCBI Taxonomy" id="2942470"/>
    <lineage>
        <taxon>Bacteria</taxon>
        <taxon>Pseudomonadati</taxon>
        <taxon>Pseudomonadota</taxon>
        <taxon>Gammaproteobacteria</taxon>
        <taxon>Moraxellales</taxon>
        <taxon>Moraxellaceae</taxon>
        <taxon>Acinetobacter</taxon>
    </lineage>
</organism>
<dbReference type="GO" id="GO:0005737">
    <property type="term" value="C:cytoplasm"/>
    <property type="evidence" value="ECO:0007669"/>
    <property type="project" value="TreeGrafter"/>
</dbReference>
<dbReference type="InterPro" id="IPR050582">
    <property type="entry name" value="HAD-like_SerB"/>
</dbReference>
<dbReference type="AlphaFoldDB" id="A0A1T1H6G2"/>
<dbReference type="GO" id="GO:0000287">
    <property type="term" value="F:magnesium ion binding"/>
    <property type="evidence" value="ECO:0007669"/>
    <property type="project" value="TreeGrafter"/>
</dbReference>
<dbReference type="NCBIfam" id="TIGR01488">
    <property type="entry name" value="HAD-SF-IB"/>
    <property type="match status" value="1"/>
</dbReference>
<dbReference type="RefSeq" id="WP_078188798.1">
    <property type="nucleotide sequence ID" value="NZ_JAMCOZ010000010.1"/>
</dbReference>
<accession>A0A1T1H6G2</accession>
<dbReference type="SUPFAM" id="SSF56784">
    <property type="entry name" value="HAD-like"/>
    <property type="match status" value="1"/>
</dbReference>
<dbReference type="Proteomes" id="UP000191160">
    <property type="component" value="Unassembled WGS sequence"/>
</dbReference>
<dbReference type="InterPro" id="IPR006385">
    <property type="entry name" value="HAD_hydro_SerB1"/>
</dbReference>
<dbReference type="EMBL" id="MVKX01000001">
    <property type="protein sequence ID" value="OOV85385.1"/>
    <property type="molecule type" value="Genomic_DNA"/>
</dbReference>
<dbReference type="Gene3D" id="3.40.50.1000">
    <property type="entry name" value="HAD superfamily/HAD-like"/>
    <property type="match status" value="1"/>
</dbReference>
<dbReference type="PANTHER" id="PTHR43344">
    <property type="entry name" value="PHOSPHOSERINE PHOSPHATASE"/>
    <property type="match status" value="1"/>
</dbReference>
<dbReference type="GO" id="GO:0006564">
    <property type="term" value="P:L-serine biosynthetic process"/>
    <property type="evidence" value="ECO:0007669"/>
    <property type="project" value="TreeGrafter"/>
</dbReference>
<dbReference type="Gene3D" id="1.20.1440.100">
    <property type="entry name" value="SG protein - dephosphorylation function"/>
    <property type="match status" value="1"/>
</dbReference>
<evidence type="ECO:0000313" key="1">
    <source>
        <dbReference type="EMBL" id="OOV85385.1"/>
    </source>
</evidence>
<dbReference type="Pfam" id="PF12710">
    <property type="entry name" value="HAD"/>
    <property type="match status" value="1"/>
</dbReference>
<evidence type="ECO:0000313" key="2">
    <source>
        <dbReference type="Proteomes" id="UP000191160"/>
    </source>
</evidence>
<name>A0A1T1H6G2_9GAMM</name>
<protein>
    <submittedName>
        <fullName evidence="1">Phosphoserine phosphatase</fullName>
    </submittedName>
</protein>
<keyword evidence="2" id="KW-1185">Reference proteome</keyword>
<reference evidence="1 2" key="1">
    <citation type="submission" date="2017-02" db="EMBL/GenBank/DDBJ databases">
        <title>Acinetobacter sp. ANC 4945, whole genome shotgun sequencing project.</title>
        <authorList>
            <person name="Radolfova-Krizova L."/>
            <person name="Al Atrouni A."/>
            <person name="Nemec A."/>
        </authorList>
    </citation>
    <scope>NUCLEOTIDE SEQUENCE [LARGE SCALE GENOMIC DNA]</scope>
    <source>
        <strain evidence="1 2">ANC 4945</strain>
    </source>
</reference>